<comment type="caution">
    <text evidence="1">The sequence shown here is derived from an EMBL/GenBank/DDBJ whole genome shotgun (WGS) entry which is preliminary data.</text>
</comment>
<gene>
    <name evidence="1" type="ORF">ACFSSE_01080</name>
</gene>
<dbReference type="Proteomes" id="UP001597546">
    <property type="component" value="Unassembled WGS sequence"/>
</dbReference>
<protein>
    <recommendedName>
        <fullName evidence="3">MORN repeat variant</fullName>
    </recommendedName>
</protein>
<name>A0ABW5TMT8_9SPHI</name>
<proteinExistence type="predicted"/>
<dbReference type="SUPFAM" id="SSF82185">
    <property type="entry name" value="Histone H3 K4-specific methyltransferase SET7/9 N-terminal domain"/>
    <property type="match status" value="1"/>
</dbReference>
<evidence type="ECO:0000313" key="1">
    <source>
        <dbReference type="EMBL" id="MFD2730288.1"/>
    </source>
</evidence>
<dbReference type="EMBL" id="JBHULV010000006">
    <property type="protein sequence ID" value="MFD2730288.1"/>
    <property type="molecule type" value="Genomic_DNA"/>
</dbReference>
<evidence type="ECO:0008006" key="3">
    <source>
        <dbReference type="Google" id="ProtNLM"/>
    </source>
</evidence>
<organism evidence="1 2">
    <name type="scientific">Pedobacter alpinus</name>
    <dbReference type="NCBI Taxonomy" id="1590643"/>
    <lineage>
        <taxon>Bacteria</taxon>
        <taxon>Pseudomonadati</taxon>
        <taxon>Bacteroidota</taxon>
        <taxon>Sphingobacteriia</taxon>
        <taxon>Sphingobacteriales</taxon>
        <taxon>Sphingobacteriaceae</taxon>
        <taxon>Pedobacter</taxon>
    </lineage>
</organism>
<sequence length="245" mass="27883">MKYLIIIFLITPVLAFSQIDFAKQVKKKDMKDVSFFDEIDENGKITYGFKIGGKLVGANLVADKKTGVNIYSTYNTNNQMDGTTIIQNQQTKDVELYTYRKNIKEGPAFQMSPKAVGWSNVFENDKPTNKQYKVNHSFDYYTAKNTTSFEGFTYQKYKSSVAIGYFAYSKAAYPIVFYYDGGDAYYGQCIQGQRKEFGVYFYSDKTTYIGAWHNGYKSGLGFKVDANGKVLEKGFYDDGKLIIAL</sequence>
<reference evidence="2" key="1">
    <citation type="journal article" date="2019" name="Int. J. Syst. Evol. Microbiol.">
        <title>The Global Catalogue of Microorganisms (GCM) 10K type strain sequencing project: providing services to taxonomists for standard genome sequencing and annotation.</title>
        <authorList>
            <consortium name="The Broad Institute Genomics Platform"/>
            <consortium name="The Broad Institute Genome Sequencing Center for Infectious Disease"/>
            <person name="Wu L."/>
            <person name="Ma J."/>
        </authorList>
    </citation>
    <scope>NUCLEOTIDE SEQUENCE [LARGE SCALE GENOMIC DNA]</scope>
    <source>
        <strain evidence="2">KCTC 42456</strain>
    </source>
</reference>
<dbReference type="RefSeq" id="WP_379046585.1">
    <property type="nucleotide sequence ID" value="NZ_JBHSKW010000061.1"/>
</dbReference>
<evidence type="ECO:0000313" key="2">
    <source>
        <dbReference type="Proteomes" id="UP001597546"/>
    </source>
</evidence>
<accession>A0ABW5TMT8</accession>
<keyword evidence="2" id="KW-1185">Reference proteome</keyword>